<evidence type="ECO:0000313" key="5">
    <source>
        <dbReference type="WBParaSite" id="MCU_003436-RB"/>
    </source>
</evidence>
<feature type="region of interest" description="Disordered" evidence="4">
    <location>
        <begin position="156"/>
        <end position="208"/>
    </location>
</feature>
<keyword evidence="2 3" id="KW-0175">Coiled coil</keyword>
<dbReference type="InterPro" id="IPR032017">
    <property type="entry name" value="FAM76"/>
</dbReference>
<dbReference type="PANTHER" id="PTHR46176">
    <property type="entry name" value="LD21662P"/>
    <property type="match status" value="1"/>
</dbReference>
<protein>
    <submittedName>
        <fullName evidence="5">Protein FAM76A</fullName>
    </submittedName>
</protein>
<dbReference type="AlphaFoldDB" id="A0A5K3EVH2"/>
<feature type="coiled-coil region" evidence="3">
    <location>
        <begin position="215"/>
        <end position="242"/>
    </location>
</feature>
<evidence type="ECO:0000256" key="4">
    <source>
        <dbReference type="SAM" id="MobiDB-lite"/>
    </source>
</evidence>
<reference evidence="5" key="1">
    <citation type="submission" date="2019-11" db="UniProtKB">
        <authorList>
            <consortium name="WormBaseParasite"/>
        </authorList>
    </citation>
    <scope>IDENTIFICATION</scope>
</reference>
<name>A0A5K3EVH2_MESCO</name>
<feature type="compositionally biased region" description="Polar residues" evidence="4">
    <location>
        <begin position="197"/>
        <end position="208"/>
    </location>
</feature>
<dbReference type="PANTHER" id="PTHR46176:SF1">
    <property type="entry name" value="LD21662P"/>
    <property type="match status" value="1"/>
</dbReference>
<feature type="compositionally biased region" description="Basic and acidic residues" evidence="4">
    <location>
        <begin position="156"/>
        <end position="168"/>
    </location>
</feature>
<comment type="similarity">
    <text evidence="1">Belongs to the FAM76 family.</text>
</comment>
<feature type="region of interest" description="Disordered" evidence="4">
    <location>
        <begin position="293"/>
        <end position="459"/>
    </location>
</feature>
<dbReference type="WBParaSite" id="MCU_003436-RB">
    <property type="protein sequence ID" value="MCU_003436-RB"/>
    <property type="gene ID" value="MCU_003436"/>
</dbReference>
<proteinExistence type="inferred from homology"/>
<dbReference type="GO" id="GO:0016607">
    <property type="term" value="C:nuclear speck"/>
    <property type="evidence" value="ECO:0007669"/>
    <property type="project" value="TreeGrafter"/>
</dbReference>
<dbReference type="Pfam" id="PF16046">
    <property type="entry name" value="FAM76"/>
    <property type="match status" value="1"/>
</dbReference>
<accession>A0A5K3EVH2</accession>
<evidence type="ECO:0000256" key="2">
    <source>
        <dbReference type="ARBA" id="ARBA00023054"/>
    </source>
</evidence>
<feature type="compositionally biased region" description="Basic and acidic residues" evidence="4">
    <location>
        <begin position="407"/>
        <end position="422"/>
    </location>
</feature>
<feature type="compositionally biased region" description="Basic and acidic residues" evidence="4">
    <location>
        <begin position="372"/>
        <end position="383"/>
    </location>
</feature>
<sequence length="459" mass="50797">MSEKLSTFTDVTIWNNLQGFINASHHQFLHRYALHIIRRLSSANIAEPILSSLCNCCAFNVILRRPGTICPRCQSSKTKYGEPKPCTICLLPMAYGSALVCQRCLHYRNKFGDPQQCQKCLQICAFYKDEVSRSKVDGKILCWVCTYDYKIAKSKERSDRSQSKRNSLDDAFMPRSSRDSSNLSAVRRQRTEDYTSRHSANRSANTNTYSMDSAYNEHLLTISQLQDDIKILKRKLAQKDAELLAKDRIIAGLKSDLDDCESQKRERAFKSERMAKEEINRLKDTIRNLQREKAELSSVRSSKKRRTGGLSGSPLTLSPLRVPPTKSAVMPTSVSTPSLRRAAAAVTKTADEGSPFRGSNASPTPPHSPEAPVHRGTREREEEAAVGTPGGPRPQSRTSTSSSLLGRVDEVSEGEDKQESSRRYGTATPSPPGSEGRSGSSLGRGDAADTSDEESGKAL</sequence>
<feature type="compositionally biased region" description="Low complexity" evidence="4">
    <location>
        <begin position="393"/>
        <end position="406"/>
    </location>
</feature>
<organism evidence="5">
    <name type="scientific">Mesocestoides corti</name>
    <name type="common">Flatworm</name>
    <dbReference type="NCBI Taxonomy" id="53468"/>
    <lineage>
        <taxon>Eukaryota</taxon>
        <taxon>Metazoa</taxon>
        <taxon>Spiralia</taxon>
        <taxon>Lophotrochozoa</taxon>
        <taxon>Platyhelminthes</taxon>
        <taxon>Cestoda</taxon>
        <taxon>Eucestoda</taxon>
        <taxon>Cyclophyllidea</taxon>
        <taxon>Mesocestoididae</taxon>
        <taxon>Mesocestoides</taxon>
    </lineage>
</organism>
<feature type="compositionally biased region" description="Low complexity" evidence="4">
    <location>
        <begin position="433"/>
        <end position="445"/>
    </location>
</feature>
<evidence type="ECO:0000256" key="1">
    <source>
        <dbReference type="ARBA" id="ARBA00009097"/>
    </source>
</evidence>
<evidence type="ECO:0000256" key="3">
    <source>
        <dbReference type="SAM" id="Coils"/>
    </source>
</evidence>